<dbReference type="Proteomes" id="UP000710432">
    <property type="component" value="Unassembled WGS sequence"/>
</dbReference>
<organism evidence="4 5">
    <name type="scientific">Microtus ochrogaster</name>
    <name type="common">Prairie vole</name>
    <dbReference type="NCBI Taxonomy" id="79684"/>
    <lineage>
        <taxon>Eukaryota</taxon>
        <taxon>Metazoa</taxon>
        <taxon>Chordata</taxon>
        <taxon>Craniata</taxon>
        <taxon>Vertebrata</taxon>
        <taxon>Euteleostomi</taxon>
        <taxon>Mammalia</taxon>
        <taxon>Eutheria</taxon>
        <taxon>Euarchontoglires</taxon>
        <taxon>Glires</taxon>
        <taxon>Rodentia</taxon>
        <taxon>Myomorpha</taxon>
        <taxon>Muroidea</taxon>
        <taxon>Cricetidae</taxon>
        <taxon>Arvicolinae</taxon>
        <taxon>Microtus</taxon>
    </lineage>
</organism>
<evidence type="ECO:0000259" key="3">
    <source>
        <dbReference type="PROSITE" id="PS51710"/>
    </source>
</evidence>
<proteinExistence type="predicted"/>
<dbReference type="SUPFAM" id="SSF52540">
    <property type="entry name" value="P-loop containing nucleoside triphosphate hydrolases"/>
    <property type="match status" value="1"/>
</dbReference>
<evidence type="ECO:0000256" key="1">
    <source>
        <dbReference type="ARBA" id="ARBA00022741"/>
    </source>
</evidence>
<feature type="non-terminal residue" evidence="4">
    <location>
        <position position="1"/>
    </location>
</feature>
<dbReference type="PROSITE" id="PS51710">
    <property type="entry name" value="G_OBG"/>
    <property type="match status" value="1"/>
</dbReference>
<dbReference type="InterPro" id="IPR027417">
    <property type="entry name" value="P-loop_NTPase"/>
</dbReference>
<dbReference type="GO" id="GO:0003924">
    <property type="term" value="F:GTPase activity"/>
    <property type="evidence" value="ECO:0007669"/>
    <property type="project" value="InterPro"/>
</dbReference>
<dbReference type="EMBL" id="JAATJU010027840">
    <property type="protein sequence ID" value="KAH0500109.1"/>
    <property type="molecule type" value="Genomic_DNA"/>
</dbReference>
<dbReference type="GO" id="GO:0005525">
    <property type="term" value="F:GTP binding"/>
    <property type="evidence" value="ECO:0007669"/>
    <property type="project" value="InterPro"/>
</dbReference>
<comment type="caution">
    <text evidence="4">The sequence shown here is derived from an EMBL/GenBank/DDBJ whole genome shotgun (WGS) entry which is preliminary data.</text>
</comment>
<dbReference type="InterPro" id="IPR045086">
    <property type="entry name" value="OBG_GTPase"/>
</dbReference>
<name>A0A8J6KJW9_MICOH</name>
<gene>
    <name evidence="4" type="ORF">LTLLF_202655</name>
</gene>
<dbReference type="InterPro" id="IPR006073">
    <property type="entry name" value="GTP-bd"/>
</dbReference>
<protein>
    <recommendedName>
        <fullName evidence="2">GTP-binding protein 10</fullName>
    </recommendedName>
</protein>
<evidence type="ECO:0000313" key="4">
    <source>
        <dbReference type="EMBL" id="KAH0500109.1"/>
    </source>
</evidence>
<dbReference type="PANTHER" id="PTHR11702">
    <property type="entry name" value="DEVELOPMENTALLY REGULATED GTP-BINDING PROTEIN-RELATED"/>
    <property type="match status" value="1"/>
</dbReference>
<dbReference type="GO" id="GO:0005739">
    <property type="term" value="C:mitochondrion"/>
    <property type="evidence" value="ECO:0007669"/>
    <property type="project" value="TreeGrafter"/>
</dbReference>
<accession>A0A8J6KJW9</accession>
<dbReference type="PRINTS" id="PR00326">
    <property type="entry name" value="GTP1OBG"/>
</dbReference>
<dbReference type="AlphaFoldDB" id="A0A8J6KJW9"/>
<evidence type="ECO:0000313" key="5">
    <source>
        <dbReference type="Proteomes" id="UP000710432"/>
    </source>
</evidence>
<dbReference type="InterPro" id="IPR031167">
    <property type="entry name" value="G_OBG"/>
</dbReference>
<evidence type="ECO:0000256" key="2">
    <source>
        <dbReference type="ARBA" id="ARBA00039729"/>
    </source>
</evidence>
<feature type="domain" description="OBG-type G" evidence="3">
    <location>
        <begin position="1"/>
        <end position="136"/>
    </location>
</feature>
<keyword evidence="1" id="KW-0547">Nucleotide-binding</keyword>
<reference evidence="4" key="1">
    <citation type="submission" date="2020-03" db="EMBL/GenBank/DDBJ databases">
        <title>Studies in the Genomics of Life Span.</title>
        <authorList>
            <person name="Glass D."/>
        </authorList>
    </citation>
    <scope>NUCLEOTIDE SEQUENCE</scope>
    <source>
        <strain evidence="4">LTLLF</strain>
        <tissue evidence="4">Muscle</tissue>
    </source>
</reference>
<sequence>SVADLPGFVEGAHINKGIGHKFLKHLEQTRQLLFVVDILGFQLSSVTPYRTPFETIIPFTEKLELYKEELQIKPALLAVNKMDLPDAQVKLDELMKQLQNPAGKASFTSLFLGTSCITECWGIFGEGVKVLRQGFL</sequence>
<dbReference type="PANTHER" id="PTHR11702:SF43">
    <property type="entry name" value="GTP-BINDING PROTEIN 10"/>
    <property type="match status" value="1"/>
</dbReference>
<dbReference type="Pfam" id="PF01926">
    <property type="entry name" value="MMR_HSR1"/>
    <property type="match status" value="1"/>
</dbReference>
<dbReference type="Gene3D" id="3.40.50.300">
    <property type="entry name" value="P-loop containing nucleotide triphosphate hydrolases"/>
    <property type="match status" value="1"/>
</dbReference>